<evidence type="ECO:0000256" key="1">
    <source>
        <dbReference type="ARBA" id="ARBA00000185"/>
    </source>
</evidence>
<keyword evidence="19" id="KW-1185">Reference proteome</keyword>
<dbReference type="GO" id="GO:0003677">
    <property type="term" value="F:DNA binding"/>
    <property type="evidence" value="ECO:0007669"/>
    <property type="project" value="UniProtKB-UniRule"/>
</dbReference>
<keyword evidence="7" id="KW-0479">Metal-binding</keyword>
<dbReference type="Proteomes" id="UP000504634">
    <property type="component" value="Unplaced"/>
</dbReference>
<dbReference type="InterPro" id="IPR013506">
    <property type="entry name" value="Topo_IIA_bsu_dom2"/>
</dbReference>
<protein>
    <recommendedName>
        <fullName evidence="6 15">DNA topoisomerase 2</fullName>
        <ecNumber evidence="5 15">5.6.2.2</ecNumber>
    </recommendedName>
</protein>
<evidence type="ECO:0000256" key="6">
    <source>
        <dbReference type="ARBA" id="ARBA00019635"/>
    </source>
</evidence>
<dbReference type="Gene3D" id="3.30.230.10">
    <property type="match status" value="1"/>
</dbReference>
<dbReference type="GO" id="GO:0000819">
    <property type="term" value="P:sister chromatid segregation"/>
    <property type="evidence" value="ECO:0007669"/>
    <property type="project" value="TreeGrafter"/>
</dbReference>
<dbReference type="InterPro" id="IPR018522">
    <property type="entry name" value="TopoIIA_CS"/>
</dbReference>
<feature type="region of interest" description="Disordered" evidence="16">
    <location>
        <begin position="1246"/>
        <end position="1454"/>
    </location>
</feature>
<evidence type="ECO:0000256" key="9">
    <source>
        <dbReference type="ARBA" id="ARBA00022840"/>
    </source>
</evidence>
<comment type="catalytic activity">
    <reaction evidence="1 14 15">
        <text>ATP-dependent breakage, passage and rejoining of double-stranded DNA.</text>
        <dbReference type="EC" id="5.6.2.2"/>
    </reaction>
</comment>
<keyword evidence="8 15" id="KW-0547">Nucleotide-binding</keyword>
<dbReference type="SMART" id="SM00433">
    <property type="entry name" value="TOP2c"/>
    <property type="match status" value="1"/>
</dbReference>
<accession>A0A6J2TLH8</accession>
<evidence type="ECO:0000256" key="14">
    <source>
        <dbReference type="PROSITE-ProRule" id="PRU01384"/>
    </source>
</evidence>
<evidence type="ECO:0000256" key="16">
    <source>
        <dbReference type="SAM" id="MobiDB-lite"/>
    </source>
</evidence>
<dbReference type="FunFam" id="3.30.1490.30:FF:000001">
    <property type="entry name" value="DNA topoisomerase 2"/>
    <property type="match status" value="1"/>
</dbReference>
<dbReference type="OrthoDB" id="276498at2759"/>
<dbReference type="FunFam" id="3.30.1360.40:FF:000003">
    <property type="entry name" value="DNA topoisomerase 2"/>
    <property type="match status" value="1"/>
</dbReference>
<evidence type="ECO:0000256" key="7">
    <source>
        <dbReference type="ARBA" id="ARBA00022723"/>
    </source>
</evidence>
<gene>
    <name evidence="20" type="primary">LOC115625842</name>
</gene>
<dbReference type="Pfam" id="PF16898">
    <property type="entry name" value="TOPRIM_C"/>
    <property type="match status" value="1"/>
</dbReference>
<dbReference type="CDD" id="cd16930">
    <property type="entry name" value="HATPase_TopII-like"/>
    <property type="match status" value="1"/>
</dbReference>
<dbReference type="InterPro" id="IPR013760">
    <property type="entry name" value="Topo_IIA-like_dom_sf"/>
</dbReference>
<dbReference type="GO" id="GO:0005634">
    <property type="term" value="C:nucleus"/>
    <property type="evidence" value="ECO:0007669"/>
    <property type="project" value="TreeGrafter"/>
</dbReference>
<dbReference type="Gene3D" id="3.30.1490.30">
    <property type="match status" value="1"/>
</dbReference>
<dbReference type="SMART" id="SM00434">
    <property type="entry name" value="TOP4c"/>
    <property type="match status" value="1"/>
</dbReference>
<evidence type="ECO:0000256" key="4">
    <source>
        <dbReference type="ARBA" id="ARBA00011080"/>
    </source>
</evidence>
<dbReference type="InterPro" id="IPR014721">
    <property type="entry name" value="Ribsml_uS5_D2-typ_fold_subgr"/>
</dbReference>
<comment type="cofactor">
    <cofactor evidence="3">
        <name>Mg(2+)</name>
        <dbReference type="ChEBI" id="CHEBI:18420"/>
    </cofactor>
</comment>
<feature type="compositionally biased region" description="Basic and acidic residues" evidence="16">
    <location>
        <begin position="1289"/>
        <end position="1335"/>
    </location>
</feature>
<feature type="region of interest" description="Disordered" evidence="16">
    <location>
        <begin position="1082"/>
        <end position="1114"/>
    </location>
</feature>
<dbReference type="PROSITE" id="PS52040">
    <property type="entry name" value="TOPO_IIA"/>
    <property type="match status" value="1"/>
</dbReference>
<dbReference type="InterPro" id="IPR036890">
    <property type="entry name" value="HATPase_C_sf"/>
</dbReference>
<dbReference type="InterPro" id="IPR002205">
    <property type="entry name" value="Topo_IIA_dom_A"/>
</dbReference>
<evidence type="ECO:0000313" key="20">
    <source>
        <dbReference type="RefSeq" id="XP_030376904.1"/>
    </source>
</evidence>
<dbReference type="PANTHER" id="PTHR10169:SF38">
    <property type="entry name" value="DNA TOPOISOMERASE 2"/>
    <property type="match status" value="1"/>
</dbReference>
<evidence type="ECO:0000313" key="19">
    <source>
        <dbReference type="Proteomes" id="UP000504634"/>
    </source>
</evidence>
<organism evidence="19 20">
    <name type="scientific">Drosophila lebanonensis</name>
    <name type="common">Fruit fly</name>
    <name type="synonym">Scaptodrosophila lebanonensis</name>
    <dbReference type="NCBI Taxonomy" id="7225"/>
    <lineage>
        <taxon>Eukaryota</taxon>
        <taxon>Metazoa</taxon>
        <taxon>Ecdysozoa</taxon>
        <taxon>Arthropoda</taxon>
        <taxon>Hexapoda</taxon>
        <taxon>Insecta</taxon>
        <taxon>Pterygota</taxon>
        <taxon>Neoptera</taxon>
        <taxon>Endopterygota</taxon>
        <taxon>Diptera</taxon>
        <taxon>Brachycera</taxon>
        <taxon>Muscomorpha</taxon>
        <taxon>Ephydroidea</taxon>
        <taxon>Drosophilidae</taxon>
        <taxon>Scaptodrosophila</taxon>
    </lineage>
</organism>
<dbReference type="FunFam" id="3.30.230.10:FF:000008">
    <property type="entry name" value="DNA topoisomerase 2"/>
    <property type="match status" value="1"/>
</dbReference>
<evidence type="ECO:0000256" key="3">
    <source>
        <dbReference type="ARBA" id="ARBA00001946"/>
    </source>
</evidence>
<comment type="cofactor">
    <cofactor evidence="2">
        <name>Ca(2+)</name>
        <dbReference type="ChEBI" id="CHEBI:29108"/>
    </cofactor>
</comment>
<dbReference type="FunFam" id="3.90.199.10:FF:000002">
    <property type="entry name" value="DNA topoisomerase 2"/>
    <property type="match status" value="1"/>
</dbReference>
<dbReference type="Pfam" id="PF02518">
    <property type="entry name" value="HATPase_c"/>
    <property type="match status" value="1"/>
</dbReference>
<dbReference type="GO" id="GO:0005524">
    <property type="term" value="F:ATP binding"/>
    <property type="evidence" value="ECO:0007669"/>
    <property type="project" value="UniProtKB-UniRule"/>
</dbReference>
<dbReference type="CTD" id="35225"/>
<dbReference type="InterPro" id="IPR013758">
    <property type="entry name" value="Topo_IIA_A/C_ab"/>
</dbReference>
<dbReference type="Pfam" id="PF00521">
    <property type="entry name" value="DNA_topoisoIV"/>
    <property type="match status" value="1"/>
</dbReference>
<feature type="domain" description="Topo IIA-type catalytic" evidence="18">
    <location>
        <begin position="698"/>
        <end position="1172"/>
    </location>
</feature>
<dbReference type="InterPro" id="IPR013759">
    <property type="entry name" value="Topo_IIA_B_C"/>
</dbReference>
<dbReference type="Gene3D" id="3.90.199.10">
    <property type="entry name" value="Topoisomerase II, domain 5"/>
    <property type="match status" value="1"/>
</dbReference>
<evidence type="ECO:0000256" key="5">
    <source>
        <dbReference type="ARBA" id="ARBA00012895"/>
    </source>
</evidence>
<comment type="function">
    <text evidence="15">Control of topological states of DNA by transient breakage and subsequent rejoining of DNA strands. Topoisomerase II makes double-strand breaks.</text>
</comment>
<evidence type="ECO:0000256" key="13">
    <source>
        <dbReference type="ARBA" id="ARBA00023235"/>
    </source>
</evidence>
<dbReference type="PRINTS" id="PR01158">
    <property type="entry name" value="TOPISMRASEII"/>
</dbReference>
<evidence type="ECO:0000259" key="18">
    <source>
        <dbReference type="PROSITE" id="PS52040"/>
    </source>
</evidence>
<name>A0A6J2TLH8_DROLE</name>
<dbReference type="PRINTS" id="PR00418">
    <property type="entry name" value="TPI2FAMILY"/>
</dbReference>
<evidence type="ECO:0000256" key="10">
    <source>
        <dbReference type="ARBA" id="ARBA00022842"/>
    </source>
</evidence>
<dbReference type="Gene3D" id="3.30.565.10">
    <property type="entry name" value="Histidine kinase-like ATPase, C-terminal domain"/>
    <property type="match status" value="1"/>
</dbReference>
<keyword evidence="13 14" id="KW-0413">Isomerase</keyword>
<proteinExistence type="inferred from homology"/>
<dbReference type="SUPFAM" id="SSF56719">
    <property type="entry name" value="Type II DNA topoisomerase"/>
    <property type="match status" value="1"/>
</dbReference>
<dbReference type="InterPro" id="IPR031660">
    <property type="entry name" value="TOPRIM_C"/>
</dbReference>
<dbReference type="InterPro" id="IPR001154">
    <property type="entry name" value="TopoII_euk"/>
</dbReference>
<dbReference type="InterPro" id="IPR050634">
    <property type="entry name" value="DNA_Topoisomerase_II"/>
</dbReference>
<dbReference type="CDD" id="cd03481">
    <property type="entry name" value="TopoIIA_Trans_ScTopoIIA"/>
    <property type="match status" value="1"/>
</dbReference>
<feature type="compositionally biased region" description="Acidic residues" evidence="16">
    <location>
        <begin position="1443"/>
        <end position="1454"/>
    </location>
</feature>
<feature type="active site" description="O-(5'-phospho-DNA)-tyrosine intermediate" evidence="14">
    <location>
        <position position="788"/>
    </location>
</feature>
<dbReference type="Pfam" id="PF01751">
    <property type="entry name" value="Toprim"/>
    <property type="match status" value="1"/>
</dbReference>
<dbReference type="Gene3D" id="3.40.50.670">
    <property type="match status" value="1"/>
</dbReference>
<dbReference type="InterPro" id="IPR013757">
    <property type="entry name" value="Topo_IIA_A_a_sf"/>
</dbReference>
<keyword evidence="12 14" id="KW-0238">DNA-binding</keyword>
<dbReference type="PANTHER" id="PTHR10169">
    <property type="entry name" value="DNA TOPOISOMERASE/GYRASE"/>
    <property type="match status" value="1"/>
</dbReference>
<evidence type="ECO:0000256" key="12">
    <source>
        <dbReference type="ARBA" id="ARBA00023125"/>
    </source>
</evidence>
<dbReference type="InterPro" id="IPR003594">
    <property type="entry name" value="HATPase_dom"/>
</dbReference>
<comment type="subunit">
    <text evidence="15">Homodimer.</text>
</comment>
<feature type="compositionally biased region" description="Acidic residues" evidence="16">
    <location>
        <begin position="1084"/>
        <end position="1096"/>
    </location>
</feature>
<dbReference type="FunFam" id="3.30.565.10:FF:000004">
    <property type="entry name" value="DNA topoisomerase 2"/>
    <property type="match status" value="1"/>
</dbReference>
<dbReference type="GO" id="GO:0006265">
    <property type="term" value="P:DNA topological change"/>
    <property type="evidence" value="ECO:0007669"/>
    <property type="project" value="UniProtKB-UniRule"/>
</dbReference>
<dbReference type="SUPFAM" id="SSF55874">
    <property type="entry name" value="ATPase domain of HSP90 chaperone/DNA topoisomerase II/histidine kinase"/>
    <property type="match status" value="1"/>
</dbReference>
<keyword evidence="11 14" id="KW-0799">Topoisomerase</keyword>
<feature type="compositionally biased region" description="Basic residues" evidence="16">
    <location>
        <begin position="1421"/>
        <end position="1430"/>
    </location>
</feature>
<dbReference type="RefSeq" id="XP_030376904.1">
    <property type="nucleotide sequence ID" value="XM_030521044.1"/>
</dbReference>
<feature type="domain" description="Toprim" evidence="17">
    <location>
        <begin position="438"/>
        <end position="555"/>
    </location>
</feature>
<dbReference type="CDD" id="cd03365">
    <property type="entry name" value="TOPRIM_TopoIIA"/>
    <property type="match status" value="1"/>
</dbReference>
<sequence>MMENGKGGGGLSIEQMYQKKSQLEHILLRPDSYIGSVEYTKELMWIYDFEKSRMLQKEISFVPGLYKIFDEILVNAADNKQRDKSMNTIKIDIDAEKNTISIWNNGQGIPVTMHKEQKMYVPTMIFGHLLTSSNYNDDEKKVTGGRNGYGAKLCNIFSTKFTVETATKQYKRSFKQTWAGNMSKTSDPTIKDFGGSDFTRITFSPDLEKFKMEKLDDDIVALMSRRAYDIAASSKGVAVYLNGNKLTIKNFKDYIDLYVKNKDDEAGQPIKIVYESCNERWEVACCPSDRGFQQVSFVNSIATTKGGRHVDHVVDNVIKQLIEVLKKKNKGGINIKPFQVRNHLWIFINCLIENPTFDSQTKENMTLQAKSFGSKCPLSDKFIAGVSKSGIVESVLAWAKFKAQNDIAKTGGKKSSKIKGIPKLEDANEAGSKNSIMCTLILTEGDSAKSLAVSGLGVIGRNYYGVFPLRGKLLNVREATFKQLTENAEINNLCKIIGLQYKKKYLTMDDLKTLRYGKVMIMTDQDQDGSHIKGLLINFIHTNWPELLRLPFLEEFITPIVKATKKNEEISFYSLPEFEEWKTDTPNHHTYNIKYYKGLGTSTSKEAKEYFQDMDRHRITFKYDGQVDDDNIVMAFAKKHVDSRKTWLTNHMDEVKRRKQLGLPERYLYTKGTKSVTYSDFINLELVLFSNADNERSIPNLVDGLKPGQRKVMFTCFKRNDKREVKVAQLSGSVAEMSAYHHGEVSLQMTIVNLAQNFVGSNNINLLEPRGQFGTRLAGGKDCASARYIFTLMSPLTRLIYNPLDDPLLQYQVDDGQRIEPLWYIPTIPMVLVNGAEGIGTGWSTKIANYNPRDIIRNLKRILNGEEPLPMHPWYKNFRGKMEYVSDGRYVHSGNIQLLSGDRIEITELPIGTWTQNYKENVLEPLSSGTEKVKAIVSEYREFHTDTTVRFVVSFAPGEFQRLRAEDGGFYRVFKLSSSISTNQMHAFDENNCLRRYATPTDILNEFYNLRLEYYGRRKDYLVGQLTAQADRLTDQARFILEKCEKKLVVENKQRKVMIDELIKRGYRPDPVKEWQRRIKMEDAEPADDEEEEEEAQGASSGAGKKPKKEVDPEKAFQKLSDVKKFDYLLGMSMWMLTEERKNELLKQRDQKLTELENLKSKSIQMLWLDDLDDLEKKLDEVEEKERADEMGINIKQAKAMKGQKPVPGKRAKNKGSSGNDDIFPDPLGEKVEFKVTDEIIKKFQAANAATARAKQPKAVKIKTEKQEGEEVDEFDALVESGSKTSPKVKKEPAAKGVKKEPGEKKPRQKKEKNGDGLKQGKLDFSKSKKKKGDDSDLDSDEMEVEVTEPRADRPGRRAASKKINYSFLLSDEEEEKQEGGDEANASGSSKNDEDVEEIDETPIKRPVKRARDDDSSGGAKAKKAPAKKTRIIDSDSDASVVLDDEDDDSDFEG</sequence>
<dbReference type="Gene3D" id="1.10.268.10">
    <property type="entry name" value="Topoisomerase, domain 3"/>
    <property type="match status" value="1"/>
</dbReference>
<dbReference type="GeneID" id="115625842"/>
<dbReference type="GO" id="GO:0046872">
    <property type="term" value="F:metal ion binding"/>
    <property type="evidence" value="ECO:0007669"/>
    <property type="project" value="UniProtKB-KW"/>
</dbReference>
<dbReference type="GO" id="GO:0000712">
    <property type="term" value="P:resolution of meiotic recombination intermediates"/>
    <property type="evidence" value="ECO:0007669"/>
    <property type="project" value="TreeGrafter"/>
</dbReference>
<dbReference type="Pfam" id="PF00204">
    <property type="entry name" value="DNA_gyraseB"/>
    <property type="match status" value="1"/>
</dbReference>
<dbReference type="PROSITE" id="PS00177">
    <property type="entry name" value="TOPOISOMERASE_II"/>
    <property type="match status" value="1"/>
</dbReference>
<dbReference type="InterPro" id="IPR020568">
    <property type="entry name" value="Ribosomal_Su5_D2-typ_SF"/>
</dbReference>
<keyword evidence="9 15" id="KW-0067">ATP-binding</keyword>
<evidence type="ECO:0000256" key="15">
    <source>
        <dbReference type="RuleBase" id="RU362094"/>
    </source>
</evidence>
<dbReference type="FunFam" id="1.10.268.10:FF:000013">
    <property type="entry name" value="DNA topoisomerase 2"/>
    <property type="match status" value="1"/>
</dbReference>
<dbReference type="SUPFAM" id="SSF54211">
    <property type="entry name" value="Ribosomal protein S5 domain 2-like"/>
    <property type="match status" value="1"/>
</dbReference>
<dbReference type="InterPro" id="IPR006171">
    <property type="entry name" value="TOPRIM_dom"/>
</dbReference>
<dbReference type="EC" id="5.6.2.2" evidence="5 15"/>
<evidence type="ECO:0000256" key="11">
    <source>
        <dbReference type="ARBA" id="ARBA00023029"/>
    </source>
</evidence>
<dbReference type="InterPro" id="IPR001241">
    <property type="entry name" value="Topo_IIA"/>
</dbReference>
<dbReference type="InterPro" id="IPR034157">
    <property type="entry name" value="TOPRIM_TopoII"/>
</dbReference>
<dbReference type="CDD" id="cd00187">
    <property type="entry name" value="TOP4c"/>
    <property type="match status" value="1"/>
</dbReference>
<feature type="compositionally biased region" description="Acidic residues" evidence="16">
    <location>
        <begin position="1336"/>
        <end position="1347"/>
    </location>
</feature>
<dbReference type="GO" id="GO:0003918">
    <property type="term" value="F:DNA topoisomerase type II (double strand cut, ATP-hydrolyzing) activity"/>
    <property type="evidence" value="ECO:0007669"/>
    <property type="project" value="UniProtKB-UniRule"/>
</dbReference>
<feature type="region of interest" description="Disordered" evidence="16">
    <location>
        <begin position="1184"/>
        <end position="1228"/>
    </location>
</feature>
<reference evidence="20" key="1">
    <citation type="submission" date="2025-08" db="UniProtKB">
        <authorList>
            <consortium name="RefSeq"/>
        </authorList>
    </citation>
    <scope>IDENTIFICATION</scope>
    <source>
        <strain evidence="20">11010-0011.00</strain>
        <tissue evidence="20">Whole body</tissue>
    </source>
</reference>
<comment type="similarity">
    <text evidence="4 15">Belongs to the type II topoisomerase family.</text>
</comment>
<evidence type="ECO:0000256" key="2">
    <source>
        <dbReference type="ARBA" id="ARBA00001913"/>
    </source>
</evidence>
<dbReference type="FunFam" id="3.40.50.670:FF:000001">
    <property type="entry name" value="DNA topoisomerase 2"/>
    <property type="match status" value="2"/>
</dbReference>
<evidence type="ECO:0000256" key="8">
    <source>
        <dbReference type="ARBA" id="ARBA00022741"/>
    </source>
</evidence>
<dbReference type="Gene3D" id="3.30.1360.40">
    <property type="match status" value="1"/>
</dbReference>
<evidence type="ECO:0000259" key="17">
    <source>
        <dbReference type="PROSITE" id="PS50880"/>
    </source>
</evidence>
<dbReference type="PROSITE" id="PS50880">
    <property type="entry name" value="TOPRIM"/>
    <property type="match status" value="1"/>
</dbReference>
<keyword evidence="10" id="KW-0460">Magnesium</keyword>